<evidence type="ECO:0000256" key="7">
    <source>
        <dbReference type="ARBA" id="ARBA00023136"/>
    </source>
</evidence>
<evidence type="ECO:0000256" key="3">
    <source>
        <dbReference type="ARBA" id="ARBA00022481"/>
    </source>
</evidence>
<feature type="transmembrane region" description="Helical" evidence="8">
    <location>
        <begin position="6"/>
        <end position="31"/>
    </location>
</feature>
<keyword evidence="7 8" id="KW-0472">Membrane</keyword>
<dbReference type="Pfam" id="PF12019">
    <property type="entry name" value="GspH"/>
    <property type="match status" value="1"/>
</dbReference>
<proteinExistence type="predicted"/>
<evidence type="ECO:0000313" key="10">
    <source>
        <dbReference type="EMBL" id="MBV2133790.1"/>
    </source>
</evidence>
<gene>
    <name evidence="10" type="ORF">KRX52_13495</name>
</gene>
<dbReference type="InterPro" id="IPR012902">
    <property type="entry name" value="N_methyl_site"/>
</dbReference>
<organism evidence="10 11">
    <name type="scientific">Geopseudomonas aromaticivorans</name>
    <dbReference type="NCBI Taxonomy" id="2849492"/>
    <lineage>
        <taxon>Bacteria</taxon>
        <taxon>Pseudomonadati</taxon>
        <taxon>Pseudomonadota</taxon>
        <taxon>Gammaproteobacteria</taxon>
        <taxon>Pseudomonadales</taxon>
        <taxon>Pseudomonadaceae</taxon>
        <taxon>Geopseudomonas</taxon>
    </lineage>
</organism>
<keyword evidence="11" id="KW-1185">Reference proteome</keyword>
<dbReference type="NCBIfam" id="TIGR02532">
    <property type="entry name" value="IV_pilin_GFxxxE"/>
    <property type="match status" value="1"/>
</dbReference>
<dbReference type="PROSITE" id="PS00409">
    <property type="entry name" value="PROKAR_NTER_METHYL"/>
    <property type="match status" value="1"/>
</dbReference>
<evidence type="ECO:0000259" key="9">
    <source>
        <dbReference type="Pfam" id="PF12019"/>
    </source>
</evidence>
<evidence type="ECO:0000256" key="2">
    <source>
        <dbReference type="ARBA" id="ARBA00022475"/>
    </source>
</evidence>
<keyword evidence="3" id="KW-0488">Methylation</keyword>
<dbReference type="Proteomes" id="UP000813068">
    <property type="component" value="Unassembled WGS sequence"/>
</dbReference>
<evidence type="ECO:0000256" key="8">
    <source>
        <dbReference type="SAM" id="Phobius"/>
    </source>
</evidence>
<dbReference type="InterPro" id="IPR022346">
    <property type="entry name" value="T2SS_GspH"/>
</dbReference>
<feature type="domain" description="General secretion pathway GspH" evidence="9">
    <location>
        <begin position="46"/>
        <end position="159"/>
    </location>
</feature>
<dbReference type="RefSeq" id="WP_217682429.1">
    <property type="nucleotide sequence ID" value="NZ_JAHRGL010000040.1"/>
</dbReference>
<keyword evidence="5 8" id="KW-0812">Transmembrane</keyword>
<comment type="subcellular location">
    <subcellularLocation>
        <location evidence="1">Cell inner membrane</location>
        <topology evidence="1">Single-pass membrane protein</topology>
    </subcellularLocation>
</comment>
<evidence type="ECO:0000256" key="1">
    <source>
        <dbReference type="ARBA" id="ARBA00004377"/>
    </source>
</evidence>
<keyword evidence="2" id="KW-1003">Cell membrane</keyword>
<reference evidence="10 11" key="1">
    <citation type="submission" date="2021-06" db="EMBL/GenBank/DDBJ databases">
        <title>Differences between aerobic and microaerobic xylene degrading microbial communities.</title>
        <authorList>
            <person name="Banerjee S."/>
            <person name="Tancsics A."/>
        </authorList>
    </citation>
    <scope>NUCLEOTIDE SEQUENCE [LARGE SCALE GENOMIC DNA]</scope>
    <source>
        <strain evidence="10 11">MAP12</strain>
    </source>
</reference>
<evidence type="ECO:0000256" key="4">
    <source>
        <dbReference type="ARBA" id="ARBA00022519"/>
    </source>
</evidence>
<dbReference type="EMBL" id="JAHRGL010000040">
    <property type="protein sequence ID" value="MBV2133790.1"/>
    <property type="molecule type" value="Genomic_DNA"/>
</dbReference>
<evidence type="ECO:0000313" key="11">
    <source>
        <dbReference type="Proteomes" id="UP000813068"/>
    </source>
</evidence>
<protein>
    <submittedName>
        <fullName evidence="10">GspH/FimT family pseudopilin</fullName>
    </submittedName>
</protein>
<accession>A0ABS6MYB4</accession>
<comment type="caution">
    <text evidence="10">The sequence shown here is derived from an EMBL/GenBank/DDBJ whole genome shotgun (WGS) entry which is preliminary data.</text>
</comment>
<evidence type="ECO:0000256" key="6">
    <source>
        <dbReference type="ARBA" id="ARBA00022989"/>
    </source>
</evidence>
<keyword evidence="4" id="KW-0997">Cell inner membrane</keyword>
<sequence length="171" mass="18413">MLGSHRGFTLIEAMLVLALLSMILGIGVPAVRQMIHGQQVRKASIDLATALILSRQEAIMRRRAVVLERRDGDWSLGWRIFVDHNGNGAFDAGELVLKTGDAIADGVRISANTPVSHYVRYLPTGRAKLQSGAFQAGTITLCHADAAQAVRRLIISATGRLRTVKEAAGSC</sequence>
<dbReference type="Pfam" id="PF07963">
    <property type="entry name" value="N_methyl"/>
    <property type="match status" value="1"/>
</dbReference>
<keyword evidence="6 8" id="KW-1133">Transmembrane helix</keyword>
<evidence type="ECO:0000256" key="5">
    <source>
        <dbReference type="ARBA" id="ARBA00022692"/>
    </source>
</evidence>
<name>A0ABS6MYB4_9GAMM</name>